<feature type="transmembrane region" description="Helical" evidence="1">
    <location>
        <begin position="6"/>
        <end position="28"/>
    </location>
</feature>
<dbReference type="Proteomes" id="UP000516514">
    <property type="component" value="Chromosome"/>
</dbReference>
<dbReference type="EMBL" id="CP061738">
    <property type="protein sequence ID" value="QOD37877.1"/>
    <property type="molecule type" value="Genomic_DNA"/>
</dbReference>
<keyword evidence="3" id="KW-1185">Reference proteome</keyword>
<gene>
    <name evidence="2" type="ORF">ID128_03335</name>
</gene>
<sequence>MNTYVIFAYLISFVLIAGELIFTISCYVKSKKILEGLKNNSEEET</sequence>
<evidence type="ECO:0008006" key="4">
    <source>
        <dbReference type="Google" id="ProtNLM"/>
    </source>
</evidence>
<dbReference type="AlphaFoldDB" id="A0A7L7YQG2"/>
<keyword evidence="1" id="KW-0472">Membrane</keyword>
<reference evidence="2 3" key="1">
    <citation type="submission" date="2020-09" db="EMBL/GenBank/DDBJ databases">
        <title>An Earliest Endosymbiont, Wolbachia massiliensis sp. nov., Strain PL13 From the Bed Bug (Cimex hemipterius), Type strain of a New supergroup T.</title>
        <authorList>
            <person name="Laidoudi Y."/>
            <person name="Levasseur A."/>
            <person name="Medkour H."/>
            <person name="Maaloum M."/>
            <person name="BenKhedher M."/>
            <person name="Sambou M."/>
            <person name="Bassene H."/>
            <person name="Davoust B."/>
            <person name="Fenollar F."/>
            <person name="Raoult D."/>
            <person name="Mediannikov O."/>
        </authorList>
    </citation>
    <scope>NUCLEOTIDE SEQUENCE [LARGE SCALE GENOMIC DNA]</scope>
    <source>
        <strain evidence="2 3">PL13</strain>
    </source>
</reference>
<protein>
    <recommendedName>
        <fullName evidence="4">Heme exporter protein D</fullName>
    </recommendedName>
</protein>
<evidence type="ECO:0000313" key="3">
    <source>
        <dbReference type="Proteomes" id="UP000516514"/>
    </source>
</evidence>
<dbReference type="RefSeq" id="WP_191110707.1">
    <property type="nucleotide sequence ID" value="NZ_CP061738.1"/>
</dbReference>
<keyword evidence="1" id="KW-1133">Transmembrane helix</keyword>
<evidence type="ECO:0000313" key="2">
    <source>
        <dbReference type="EMBL" id="QOD37877.1"/>
    </source>
</evidence>
<organism evidence="2 3">
    <name type="scientific">Candidatus Wolbachia massiliensis</name>
    <dbReference type="NCBI Taxonomy" id="1845000"/>
    <lineage>
        <taxon>Bacteria</taxon>
        <taxon>Pseudomonadati</taxon>
        <taxon>Pseudomonadota</taxon>
        <taxon>Alphaproteobacteria</taxon>
        <taxon>Rickettsiales</taxon>
        <taxon>Anaplasmataceae</taxon>
        <taxon>Wolbachieae</taxon>
        <taxon>Wolbachia</taxon>
    </lineage>
</organism>
<keyword evidence="1" id="KW-0812">Transmembrane</keyword>
<proteinExistence type="predicted"/>
<accession>A0A7L7YQG2</accession>
<evidence type="ECO:0000256" key="1">
    <source>
        <dbReference type="SAM" id="Phobius"/>
    </source>
</evidence>
<dbReference type="KEGG" id="wms:ID128_03335"/>
<name>A0A7L7YQG2_9RICK</name>